<dbReference type="AlphaFoldDB" id="A0A645E062"/>
<gene>
    <name evidence="1" type="ORF">SDC9_142094</name>
</gene>
<organism evidence="1">
    <name type="scientific">bioreactor metagenome</name>
    <dbReference type="NCBI Taxonomy" id="1076179"/>
    <lineage>
        <taxon>unclassified sequences</taxon>
        <taxon>metagenomes</taxon>
        <taxon>ecological metagenomes</taxon>
    </lineage>
</organism>
<evidence type="ECO:0000313" key="1">
    <source>
        <dbReference type="EMBL" id="MPM94945.1"/>
    </source>
</evidence>
<reference evidence="1" key="1">
    <citation type="submission" date="2019-08" db="EMBL/GenBank/DDBJ databases">
        <authorList>
            <person name="Kucharzyk K."/>
            <person name="Murdoch R.W."/>
            <person name="Higgins S."/>
            <person name="Loffler F."/>
        </authorList>
    </citation>
    <scope>NUCLEOTIDE SEQUENCE</scope>
</reference>
<protein>
    <submittedName>
        <fullName evidence="1">Uncharacterized protein</fullName>
    </submittedName>
</protein>
<dbReference type="Gene3D" id="2.30.30.40">
    <property type="entry name" value="SH3 Domains"/>
    <property type="match status" value="1"/>
</dbReference>
<sequence>MSPLSEEQKKVSVIAFETIPENAFISLDDAENEFSPLEKTLDPGDHHFAITLPSYDAQEHSIQLIPGYKTLVSVSLAKSSEALTENTPASESALIQQRVNQGVSEATESSLIVGPKVQILHTDYFVGTQEVLKVRDAATSSAQEIGYAKVNYFYPYVSEKVDSTQNPAEQEKWYQIQFHDQAAWINAKYAKLLEK</sequence>
<accession>A0A645E062</accession>
<proteinExistence type="predicted"/>
<dbReference type="EMBL" id="VSSQ01041496">
    <property type="protein sequence ID" value="MPM94945.1"/>
    <property type="molecule type" value="Genomic_DNA"/>
</dbReference>
<comment type="caution">
    <text evidence="1">The sequence shown here is derived from an EMBL/GenBank/DDBJ whole genome shotgun (WGS) entry which is preliminary data.</text>
</comment>
<name>A0A645E062_9ZZZZ</name>